<dbReference type="EMBL" id="JABANE010000111">
    <property type="protein sequence ID" value="NME71715.1"/>
    <property type="molecule type" value="Genomic_DNA"/>
</dbReference>
<dbReference type="RefSeq" id="WP_169659923.1">
    <property type="nucleotide sequence ID" value="NZ_JABANE010000111.1"/>
</dbReference>
<feature type="domain" description="Transglycosylase SLT" evidence="3">
    <location>
        <begin position="105"/>
        <end position="205"/>
    </location>
</feature>
<organism evidence="4 5">
    <name type="scientific">Flammeovirga aprica JL-4</name>
    <dbReference type="NCBI Taxonomy" id="694437"/>
    <lineage>
        <taxon>Bacteria</taxon>
        <taxon>Pseudomonadati</taxon>
        <taxon>Bacteroidota</taxon>
        <taxon>Cytophagia</taxon>
        <taxon>Cytophagales</taxon>
        <taxon>Flammeovirgaceae</taxon>
        <taxon>Flammeovirga</taxon>
    </lineage>
</organism>
<comment type="similarity">
    <text evidence="1">Belongs to the transglycosylase Slt family.</text>
</comment>
<dbReference type="PANTHER" id="PTHR37423">
    <property type="entry name" value="SOLUBLE LYTIC MUREIN TRANSGLYCOSYLASE-RELATED"/>
    <property type="match status" value="1"/>
</dbReference>
<protein>
    <submittedName>
        <fullName evidence="4">Lytic transglycosylase domain-containing protein</fullName>
    </submittedName>
</protein>
<dbReference type="PANTHER" id="PTHR37423:SF2">
    <property type="entry name" value="MEMBRANE-BOUND LYTIC MUREIN TRANSGLYCOSYLASE C"/>
    <property type="match status" value="1"/>
</dbReference>
<dbReference type="CDD" id="cd16894">
    <property type="entry name" value="MltD-like"/>
    <property type="match status" value="1"/>
</dbReference>
<feature type="chain" id="PRO_5031384389" evidence="2">
    <location>
        <begin position="21"/>
        <end position="306"/>
    </location>
</feature>
<dbReference type="Proteomes" id="UP000576082">
    <property type="component" value="Unassembled WGS sequence"/>
</dbReference>
<name>A0A7X9RZP4_9BACT</name>
<dbReference type="AlphaFoldDB" id="A0A7X9RZP4"/>
<evidence type="ECO:0000313" key="4">
    <source>
        <dbReference type="EMBL" id="NME71715.1"/>
    </source>
</evidence>
<dbReference type="Gene3D" id="1.10.530.10">
    <property type="match status" value="1"/>
</dbReference>
<comment type="caution">
    <text evidence="4">The sequence shown here is derived from an EMBL/GenBank/DDBJ whole genome shotgun (WGS) entry which is preliminary data.</text>
</comment>
<evidence type="ECO:0000259" key="3">
    <source>
        <dbReference type="Pfam" id="PF01464"/>
    </source>
</evidence>
<accession>A0A7X9RZP4</accession>
<dbReference type="Pfam" id="PF01464">
    <property type="entry name" value="SLT"/>
    <property type="match status" value="1"/>
</dbReference>
<dbReference type="InterPro" id="IPR023346">
    <property type="entry name" value="Lysozyme-like_dom_sf"/>
</dbReference>
<reference evidence="4 5" key="1">
    <citation type="submission" date="2020-04" db="EMBL/GenBank/DDBJ databases">
        <title>Flammeovirga sp. SR4, a novel species isolated from seawater.</title>
        <authorList>
            <person name="Wang X."/>
        </authorList>
    </citation>
    <scope>NUCLEOTIDE SEQUENCE [LARGE SCALE GENOMIC DNA]</scope>
    <source>
        <strain evidence="4 5">ATCC 23126</strain>
    </source>
</reference>
<keyword evidence="5" id="KW-1185">Reference proteome</keyword>
<evidence type="ECO:0000256" key="2">
    <source>
        <dbReference type="SAM" id="SignalP"/>
    </source>
</evidence>
<keyword evidence="2" id="KW-0732">Signal</keyword>
<feature type="signal peptide" evidence="2">
    <location>
        <begin position="1"/>
        <end position="20"/>
    </location>
</feature>
<gene>
    <name evidence="4" type="ORF">HHU12_27365</name>
</gene>
<evidence type="ECO:0000256" key="1">
    <source>
        <dbReference type="ARBA" id="ARBA00007734"/>
    </source>
</evidence>
<dbReference type="InterPro" id="IPR008258">
    <property type="entry name" value="Transglycosylase_SLT_dom_1"/>
</dbReference>
<sequence length="306" mass="35327">MKSFLWFLLGAISVALLTYAPQFVSPKSEVVTEKVIVKELEANSYELPMPESFSFCDEKVPLSDPDVYERFDRELYVNSYWHSHTILVLKRAERWIPRIEEILKEEGIPDDFKYLCIIESDLMLNARSSAGAAGFWQFMPSTAREYGLTVNKEVDERYNVEKATRAACVYLKKAKEKLGTWTLAAAAYNRGPSGIAKALKDQKVSSYYDLLLNEETSRYMFRILALKEIMLEPEKYSFELSTHQLYTEEAIKTMKIDTSIPDLASFAKEQGINYKILKRYNPWLRSNKLTIKRGKTYIITLPKVLG</sequence>
<proteinExistence type="inferred from homology"/>
<dbReference type="SUPFAM" id="SSF53955">
    <property type="entry name" value="Lysozyme-like"/>
    <property type="match status" value="1"/>
</dbReference>
<evidence type="ECO:0000313" key="5">
    <source>
        <dbReference type="Proteomes" id="UP000576082"/>
    </source>
</evidence>